<keyword evidence="14" id="KW-1185">Reference proteome</keyword>
<dbReference type="PANTHER" id="PTHR24421:SF10">
    <property type="entry name" value="NITRATE_NITRITE SENSOR PROTEIN NARQ"/>
    <property type="match status" value="1"/>
</dbReference>
<evidence type="ECO:0000256" key="5">
    <source>
        <dbReference type="ARBA" id="ARBA00022741"/>
    </source>
</evidence>
<dbReference type="Gene3D" id="3.30.565.10">
    <property type="entry name" value="Histidine kinase-like ATPase, C-terminal domain"/>
    <property type="match status" value="1"/>
</dbReference>
<dbReference type="InterPro" id="IPR050482">
    <property type="entry name" value="Sensor_HK_TwoCompSys"/>
</dbReference>
<comment type="catalytic activity">
    <reaction evidence="1">
        <text>ATP + protein L-histidine = ADP + protein N-phospho-L-histidine.</text>
        <dbReference type="EC" id="2.7.13.3"/>
    </reaction>
</comment>
<gene>
    <name evidence="13" type="ORF">Ga0074812_110134</name>
</gene>
<feature type="transmembrane region" description="Helical" evidence="10">
    <location>
        <begin position="138"/>
        <end position="164"/>
    </location>
</feature>
<dbReference type="InterPro" id="IPR003594">
    <property type="entry name" value="HATPase_dom"/>
</dbReference>
<evidence type="ECO:0000256" key="1">
    <source>
        <dbReference type="ARBA" id="ARBA00000085"/>
    </source>
</evidence>
<evidence type="ECO:0000259" key="12">
    <source>
        <dbReference type="Pfam" id="PF07730"/>
    </source>
</evidence>
<dbReference type="GO" id="GO:0000155">
    <property type="term" value="F:phosphorelay sensor kinase activity"/>
    <property type="evidence" value="ECO:0007669"/>
    <property type="project" value="InterPro"/>
</dbReference>
<keyword evidence="10" id="KW-0472">Membrane</keyword>
<evidence type="ECO:0000256" key="7">
    <source>
        <dbReference type="ARBA" id="ARBA00022840"/>
    </source>
</evidence>
<dbReference type="Pfam" id="PF07730">
    <property type="entry name" value="HisKA_3"/>
    <property type="match status" value="1"/>
</dbReference>
<dbReference type="GO" id="GO:0016020">
    <property type="term" value="C:membrane"/>
    <property type="evidence" value="ECO:0007669"/>
    <property type="project" value="InterPro"/>
</dbReference>
<keyword evidence="10" id="KW-1133">Transmembrane helix</keyword>
<dbReference type="CDD" id="cd16917">
    <property type="entry name" value="HATPase_UhpB-NarQ-NarX-like"/>
    <property type="match status" value="1"/>
</dbReference>
<dbReference type="SUPFAM" id="SSF55874">
    <property type="entry name" value="ATPase domain of HSP90 chaperone/DNA topoisomerase II/histidine kinase"/>
    <property type="match status" value="1"/>
</dbReference>
<dbReference type="EC" id="2.7.13.3" evidence="2"/>
<feature type="region of interest" description="Disordered" evidence="9">
    <location>
        <begin position="394"/>
        <end position="415"/>
    </location>
</feature>
<keyword evidence="6 13" id="KW-0418">Kinase</keyword>
<sequence>MDSEPFSVWRGRTVPAGRPETALPHWHTVSPCPLTKPRPVAVHLAENPMESRAMPITPTPHEDVPRRFRGPFARWPRAADTVLVLALYFMAAFMADGPGDAITIRPLGDVPILVLLVCAVASPALFWRRRAPLRVLGLTLVCWAALVGSDTQLGCVSIIALYAAGRYSSADWQGAVGVVVATGLVGLDGLDDPGPWWQEPAFGGLFMAGAWYAGRRIQLRRARTVERRREHAAENRRIVMEERARIARELHDVVAHRVSLMTVQASGARAVAAQDPQAALHAMTAVEEAGRQALDELRHLLGVLRPETGHDGLGPQPSLAELPRLIEQLRGAGVVVQLAMDLPSAELSARTDLFAYRIIQEALTNVLKHAGPGTRAEVSLRTGRNGMVIEVRDDGRGSTVAPRSDADGDHPGGHGLVGMRERALLLGGSLDAGPRVGGGFQVAAHLPFGGKPG</sequence>
<dbReference type="Gene3D" id="1.20.5.1930">
    <property type="match status" value="1"/>
</dbReference>
<evidence type="ECO:0000259" key="11">
    <source>
        <dbReference type="Pfam" id="PF02518"/>
    </source>
</evidence>
<evidence type="ECO:0000256" key="4">
    <source>
        <dbReference type="ARBA" id="ARBA00022679"/>
    </source>
</evidence>
<evidence type="ECO:0000256" key="3">
    <source>
        <dbReference type="ARBA" id="ARBA00022553"/>
    </source>
</evidence>
<keyword evidence="7" id="KW-0067">ATP-binding</keyword>
<dbReference type="EMBL" id="FAOZ01000010">
    <property type="protein sequence ID" value="CUU57119.1"/>
    <property type="molecule type" value="Genomic_DNA"/>
</dbReference>
<evidence type="ECO:0000256" key="8">
    <source>
        <dbReference type="ARBA" id="ARBA00023012"/>
    </source>
</evidence>
<evidence type="ECO:0000256" key="10">
    <source>
        <dbReference type="SAM" id="Phobius"/>
    </source>
</evidence>
<evidence type="ECO:0000313" key="14">
    <source>
        <dbReference type="Proteomes" id="UP000198802"/>
    </source>
</evidence>
<feature type="domain" description="Histidine kinase/HSP90-like ATPase" evidence="11">
    <location>
        <begin position="354"/>
        <end position="448"/>
    </location>
</feature>
<dbReference type="GO" id="GO:0005524">
    <property type="term" value="F:ATP binding"/>
    <property type="evidence" value="ECO:0007669"/>
    <property type="project" value="UniProtKB-KW"/>
</dbReference>
<keyword evidence="10" id="KW-0812">Transmembrane</keyword>
<feature type="transmembrane region" description="Helical" evidence="10">
    <location>
        <begin position="75"/>
        <end position="95"/>
    </location>
</feature>
<evidence type="ECO:0000256" key="6">
    <source>
        <dbReference type="ARBA" id="ARBA00022777"/>
    </source>
</evidence>
<dbReference type="PANTHER" id="PTHR24421">
    <property type="entry name" value="NITRATE/NITRITE SENSOR PROTEIN NARX-RELATED"/>
    <property type="match status" value="1"/>
</dbReference>
<organism evidence="13 14">
    <name type="scientific">Parafrankia irregularis</name>
    <dbReference type="NCBI Taxonomy" id="795642"/>
    <lineage>
        <taxon>Bacteria</taxon>
        <taxon>Bacillati</taxon>
        <taxon>Actinomycetota</taxon>
        <taxon>Actinomycetes</taxon>
        <taxon>Frankiales</taxon>
        <taxon>Frankiaceae</taxon>
        <taxon>Parafrankia</taxon>
    </lineage>
</organism>
<reference evidence="14" key="1">
    <citation type="submission" date="2015-11" db="EMBL/GenBank/DDBJ databases">
        <authorList>
            <person name="Varghese N."/>
        </authorList>
    </citation>
    <scope>NUCLEOTIDE SEQUENCE [LARGE SCALE GENOMIC DNA]</scope>
    <source>
        <strain evidence="14">DSM 45899</strain>
    </source>
</reference>
<keyword evidence="5" id="KW-0547">Nucleotide-binding</keyword>
<protein>
    <recommendedName>
        <fullName evidence="2">histidine kinase</fullName>
        <ecNumber evidence="2">2.7.13.3</ecNumber>
    </recommendedName>
</protein>
<name>A0A0S4QPT2_9ACTN</name>
<dbReference type="InterPro" id="IPR036890">
    <property type="entry name" value="HATPase_C_sf"/>
</dbReference>
<dbReference type="Pfam" id="PF02518">
    <property type="entry name" value="HATPase_c"/>
    <property type="match status" value="1"/>
</dbReference>
<proteinExistence type="predicted"/>
<accession>A0A0S4QPT2</accession>
<feature type="transmembrane region" description="Helical" evidence="10">
    <location>
        <begin position="107"/>
        <end position="126"/>
    </location>
</feature>
<feature type="transmembrane region" description="Helical" evidence="10">
    <location>
        <begin position="196"/>
        <end position="214"/>
    </location>
</feature>
<evidence type="ECO:0000256" key="2">
    <source>
        <dbReference type="ARBA" id="ARBA00012438"/>
    </source>
</evidence>
<evidence type="ECO:0000313" key="13">
    <source>
        <dbReference type="EMBL" id="CUU57119.1"/>
    </source>
</evidence>
<feature type="domain" description="Signal transduction histidine kinase subgroup 3 dimerisation and phosphoacceptor" evidence="12">
    <location>
        <begin position="242"/>
        <end position="307"/>
    </location>
</feature>
<keyword evidence="8" id="KW-0902">Two-component regulatory system</keyword>
<dbReference type="AlphaFoldDB" id="A0A0S4QPT2"/>
<evidence type="ECO:0000256" key="9">
    <source>
        <dbReference type="SAM" id="MobiDB-lite"/>
    </source>
</evidence>
<keyword evidence="4" id="KW-0808">Transferase</keyword>
<dbReference type="InterPro" id="IPR011712">
    <property type="entry name" value="Sig_transdc_His_kin_sub3_dim/P"/>
</dbReference>
<dbReference type="GO" id="GO:0046983">
    <property type="term" value="F:protein dimerization activity"/>
    <property type="evidence" value="ECO:0007669"/>
    <property type="project" value="InterPro"/>
</dbReference>
<dbReference type="Proteomes" id="UP000198802">
    <property type="component" value="Unassembled WGS sequence"/>
</dbReference>
<keyword evidence="3" id="KW-0597">Phosphoprotein</keyword>